<feature type="region of interest" description="Disordered" evidence="1">
    <location>
        <begin position="71"/>
        <end position="156"/>
    </location>
</feature>
<dbReference type="AlphaFoldDB" id="A0A0D9W626"/>
<organism evidence="2 3">
    <name type="scientific">Leersia perrieri</name>
    <dbReference type="NCBI Taxonomy" id="77586"/>
    <lineage>
        <taxon>Eukaryota</taxon>
        <taxon>Viridiplantae</taxon>
        <taxon>Streptophyta</taxon>
        <taxon>Embryophyta</taxon>
        <taxon>Tracheophyta</taxon>
        <taxon>Spermatophyta</taxon>
        <taxon>Magnoliopsida</taxon>
        <taxon>Liliopsida</taxon>
        <taxon>Poales</taxon>
        <taxon>Poaceae</taxon>
        <taxon>BOP clade</taxon>
        <taxon>Oryzoideae</taxon>
        <taxon>Oryzeae</taxon>
        <taxon>Oryzinae</taxon>
        <taxon>Leersia</taxon>
    </lineage>
</organism>
<evidence type="ECO:0000256" key="1">
    <source>
        <dbReference type="SAM" id="MobiDB-lite"/>
    </source>
</evidence>
<dbReference type="EnsemblPlants" id="LPERR04G12320.4">
    <property type="protein sequence ID" value="LPERR04G12320.4"/>
    <property type="gene ID" value="LPERR04G12320"/>
</dbReference>
<dbReference type="Gramene" id="LPERR04G12320.4">
    <property type="protein sequence ID" value="LPERR04G12320.4"/>
    <property type="gene ID" value="LPERR04G12320"/>
</dbReference>
<dbReference type="HOGENOM" id="CLU_1706824_0_0_1"/>
<proteinExistence type="predicted"/>
<reference evidence="2 3" key="1">
    <citation type="submission" date="2012-08" db="EMBL/GenBank/DDBJ databases">
        <title>Oryza genome evolution.</title>
        <authorList>
            <person name="Wing R.A."/>
        </authorList>
    </citation>
    <scope>NUCLEOTIDE SEQUENCE</scope>
</reference>
<dbReference type="Proteomes" id="UP000032180">
    <property type="component" value="Chromosome 4"/>
</dbReference>
<accession>A0A0D9W626</accession>
<name>A0A0D9W626_9ORYZ</name>
<sequence>MMPPEARPAAALGRAGGDGNPTGVPLDLGSAQMRLRMKTMYTFTSSRSWADCPRKYTTMEIKMILQEAAQGVASMRPEEPEGLTKERPPKAALGSLGIQEQRQEMAQHQGQEQGKQDHQSSQHKLSSHHHSTSRLQAPPPPPAHLISQAWSLAATS</sequence>
<feature type="region of interest" description="Disordered" evidence="1">
    <location>
        <begin position="1"/>
        <end position="27"/>
    </location>
</feature>
<feature type="compositionally biased region" description="Polar residues" evidence="1">
    <location>
        <begin position="98"/>
        <end position="113"/>
    </location>
</feature>
<protein>
    <submittedName>
        <fullName evidence="2">Uncharacterized protein</fullName>
    </submittedName>
</protein>
<feature type="compositionally biased region" description="Basic and acidic residues" evidence="1">
    <location>
        <begin position="76"/>
        <end position="89"/>
    </location>
</feature>
<evidence type="ECO:0000313" key="2">
    <source>
        <dbReference type="EnsemblPlants" id="LPERR04G12320.4"/>
    </source>
</evidence>
<keyword evidence="3" id="KW-1185">Reference proteome</keyword>
<evidence type="ECO:0000313" key="3">
    <source>
        <dbReference type="Proteomes" id="UP000032180"/>
    </source>
</evidence>
<reference evidence="2" key="3">
    <citation type="submission" date="2015-04" db="UniProtKB">
        <authorList>
            <consortium name="EnsemblPlants"/>
        </authorList>
    </citation>
    <scope>IDENTIFICATION</scope>
</reference>
<reference evidence="3" key="2">
    <citation type="submission" date="2013-12" db="EMBL/GenBank/DDBJ databases">
        <authorList>
            <person name="Yu Y."/>
            <person name="Lee S."/>
            <person name="de Baynast K."/>
            <person name="Wissotski M."/>
            <person name="Liu L."/>
            <person name="Talag J."/>
            <person name="Goicoechea J."/>
            <person name="Angelova A."/>
            <person name="Jetty R."/>
            <person name="Kudrna D."/>
            <person name="Golser W."/>
            <person name="Rivera L."/>
            <person name="Zhang J."/>
            <person name="Wing R."/>
        </authorList>
    </citation>
    <scope>NUCLEOTIDE SEQUENCE</scope>
</reference>